<dbReference type="OMA" id="LMAKCLF"/>
<reference evidence="1" key="2">
    <citation type="submission" date="2025-08" db="UniProtKB">
        <authorList>
            <consortium name="Ensembl"/>
        </authorList>
    </citation>
    <scope>IDENTIFICATION</scope>
</reference>
<dbReference type="AlphaFoldDB" id="A0A4X2JTB7"/>
<dbReference type="STRING" id="29139.ENSVURP00010001191"/>
<reference evidence="1" key="3">
    <citation type="submission" date="2025-09" db="UniProtKB">
        <authorList>
            <consortium name="Ensembl"/>
        </authorList>
    </citation>
    <scope>IDENTIFICATION</scope>
</reference>
<accession>A0A4X2JTB7</accession>
<dbReference type="GeneTree" id="ENSGT00940000168748"/>
<name>A0A4X2JTB7_VOMUR</name>
<evidence type="ECO:0000313" key="2">
    <source>
        <dbReference type="Proteomes" id="UP000314987"/>
    </source>
</evidence>
<dbReference type="Proteomes" id="UP000314987">
    <property type="component" value="Unassembled WGS sequence"/>
</dbReference>
<dbReference type="SUPFAM" id="SSF47113">
    <property type="entry name" value="Histone-fold"/>
    <property type="match status" value="1"/>
</dbReference>
<organism evidence="1 2">
    <name type="scientific">Vombatus ursinus</name>
    <name type="common">Common wombat</name>
    <dbReference type="NCBI Taxonomy" id="29139"/>
    <lineage>
        <taxon>Eukaryota</taxon>
        <taxon>Metazoa</taxon>
        <taxon>Chordata</taxon>
        <taxon>Craniata</taxon>
        <taxon>Vertebrata</taxon>
        <taxon>Euteleostomi</taxon>
        <taxon>Mammalia</taxon>
        <taxon>Metatheria</taxon>
        <taxon>Diprotodontia</taxon>
        <taxon>Vombatidae</taxon>
        <taxon>Vombatus</taxon>
    </lineage>
</organism>
<dbReference type="GO" id="GO:0046982">
    <property type="term" value="F:protein heterodimerization activity"/>
    <property type="evidence" value="ECO:0007669"/>
    <property type="project" value="InterPro"/>
</dbReference>
<keyword evidence="2" id="KW-1185">Reference proteome</keyword>
<evidence type="ECO:0000313" key="1">
    <source>
        <dbReference type="Ensembl" id="ENSVURP00010001191.1"/>
    </source>
</evidence>
<dbReference type="InterPro" id="IPR009072">
    <property type="entry name" value="Histone-fold"/>
</dbReference>
<proteinExistence type="predicted"/>
<sequence>MADRFGSKEKCNDQRLVLLPLSRIQVIMKSSPEVSSINQEELVLMAKSYIFYYKRFFDSIFLKNCT</sequence>
<dbReference type="Ensembl" id="ENSVURT00010001368.1">
    <property type="protein sequence ID" value="ENSVURP00010001191.1"/>
    <property type="gene ID" value="ENSVURG00010001025.1"/>
</dbReference>
<dbReference type="Gene3D" id="1.10.20.10">
    <property type="entry name" value="Histone, subunit A"/>
    <property type="match status" value="1"/>
</dbReference>
<reference evidence="2" key="1">
    <citation type="submission" date="2018-12" db="EMBL/GenBank/DDBJ databases">
        <authorList>
            <person name="Yazar S."/>
        </authorList>
    </citation>
    <scope>NUCLEOTIDE SEQUENCE [LARGE SCALE GENOMIC DNA]</scope>
</reference>
<protein>
    <submittedName>
        <fullName evidence="1">Uncharacterized protein</fullName>
    </submittedName>
</protein>